<dbReference type="AlphaFoldDB" id="T0IUY1"/>
<proteinExistence type="predicted"/>
<gene>
    <name evidence="10" type="ORF">M529_08590</name>
</gene>
<reference evidence="10 11" key="1">
    <citation type="journal article" date="2013" name="Genome Announc.">
        <title>Draft Genome Sequence of Sphingobium ummariense Strain RL-3, a Hexachlorocyclohexane-Degrading Bacterium.</title>
        <authorList>
            <person name="Kohli P."/>
            <person name="Dua A."/>
            <person name="Sangwan N."/>
            <person name="Oldach P."/>
            <person name="Khurana J.P."/>
            <person name="Lal R."/>
        </authorList>
    </citation>
    <scope>NUCLEOTIDE SEQUENCE [LARGE SCALE GENOMIC DNA]</scope>
    <source>
        <strain evidence="10 11">RL-3</strain>
    </source>
</reference>
<dbReference type="Pfam" id="PF01551">
    <property type="entry name" value="Peptidase_M23"/>
    <property type="match status" value="1"/>
</dbReference>
<dbReference type="Pfam" id="PF19425">
    <property type="entry name" value="Csd3_N2"/>
    <property type="match status" value="1"/>
</dbReference>
<evidence type="ECO:0000256" key="5">
    <source>
        <dbReference type="ARBA" id="ARBA00022801"/>
    </source>
</evidence>
<keyword evidence="4" id="KW-0479">Metal-binding</keyword>
<dbReference type="eggNOG" id="COG0739">
    <property type="taxonomic scope" value="Bacteria"/>
</dbReference>
<accession>T0IUY1</accession>
<sequence length="298" mass="32241">MVQQPGGRPVALSWDAQSAKVHQSATQSALHYKVIRGEVDRISFYSSAVAAGMTDSLIPEFAAAFAHDIDFQREIAPGDIFQAVYSTDEGTQESQLLYASLTTRQRTIALYRYSPAPGSKASWFDGNGLGAARSLLRTPVDGARVSSSFGPRFHPVLHYTRLHRGVDFAVPIGTQVYASGNGVVQIAGSVRGYGNYLRIRHADGSETAYAHLSRFSAGVTPGATVQQGQLVALSGNSGLSSGPHLHYEVYIRDVATDPMRLTQTEFSSLPVGERHSFRNERDRIDRLGSVAKIGGSQR</sequence>
<comment type="subcellular location">
    <subcellularLocation>
        <location evidence="2">Cell envelope</location>
    </subcellularLocation>
</comment>
<dbReference type="PATRIC" id="fig|1346791.3.peg.1648"/>
<evidence type="ECO:0000256" key="7">
    <source>
        <dbReference type="ARBA" id="ARBA00023049"/>
    </source>
</evidence>
<dbReference type="Gene3D" id="3.10.450.350">
    <property type="match status" value="1"/>
</dbReference>
<comment type="caution">
    <text evidence="10">The sequence shown here is derived from an EMBL/GenBank/DDBJ whole genome shotgun (WGS) entry which is preliminary data.</text>
</comment>
<dbReference type="EMBL" id="AUWY01000065">
    <property type="protein sequence ID" value="EQB32630.1"/>
    <property type="molecule type" value="Genomic_DNA"/>
</dbReference>
<dbReference type="CDD" id="cd12797">
    <property type="entry name" value="M23_peptidase"/>
    <property type="match status" value="1"/>
</dbReference>
<name>T0IUY1_9SPHN</name>
<evidence type="ECO:0000259" key="9">
    <source>
        <dbReference type="Pfam" id="PF19425"/>
    </source>
</evidence>
<evidence type="ECO:0000256" key="4">
    <source>
        <dbReference type="ARBA" id="ARBA00022723"/>
    </source>
</evidence>
<evidence type="ECO:0000313" key="11">
    <source>
        <dbReference type="Proteomes" id="UP000015523"/>
    </source>
</evidence>
<keyword evidence="7" id="KW-0482">Metalloprotease</keyword>
<dbReference type="InterPro" id="IPR050570">
    <property type="entry name" value="Cell_wall_metabolism_enzyme"/>
</dbReference>
<evidence type="ECO:0000256" key="1">
    <source>
        <dbReference type="ARBA" id="ARBA00001947"/>
    </source>
</evidence>
<evidence type="ECO:0000256" key="2">
    <source>
        <dbReference type="ARBA" id="ARBA00004196"/>
    </source>
</evidence>
<dbReference type="Proteomes" id="UP000015523">
    <property type="component" value="Unassembled WGS sequence"/>
</dbReference>
<dbReference type="InterPro" id="IPR011055">
    <property type="entry name" value="Dup_hybrid_motif"/>
</dbReference>
<comment type="cofactor">
    <cofactor evidence="1">
        <name>Zn(2+)</name>
        <dbReference type="ChEBI" id="CHEBI:29105"/>
    </cofactor>
</comment>
<dbReference type="STRING" id="1346791.M529_08590"/>
<evidence type="ECO:0000256" key="3">
    <source>
        <dbReference type="ARBA" id="ARBA00022670"/>
    </source>
</evidence>
<evidence type="ECO:0000259" key="8">
    <source>
        <dbReference type="Pfam" id="PF01551"/>
    </source>
</evidence>
<keyword evidence="6" id="KW-0862">Zinc</keyword>
<keyword evidence="11" id="KW-1185">Reference proteome</keyword>
<dbReference type="InterPro" id="IPR016047">
    <property type="entry name" value="M23ase_b-sheet_dom"/>
</dbReference>
<protein>
    <submittedName>
        <fullName evidence="10">Uncharacterized protein</fullName>
    </submittedName>
</protein>
<feature type="domain" description="Csd3-like second N-terminal" evidence="9">
    <location>
        <begin position="32"/>
        <end position="151"/>
    </location>
</feature>
<keyword evidence="3" id="KW-0645">Protease</keyword>
<dbReference type="InterPro" id="IPR045834">
    <property type="entry name" value="Csd3_N2"/>
</dbReference>
<feature type="domain" description="M23ase beta-sheet core" evidence="8">
    <location>
        <begin position="162"/>
        <end position="258"/>
    </location>
</feature>
<keyword evidence="5" id="KW-0378">Hydrolase</keyword>
<dbReference type="Gene3D" id="2.70.70.10">
    <property type="entry name" value="Glucose Permease (Domain IIA)"/>
    <property type="match status" value="1"/>
</dbReference>
<dbReference type="PANTHER" id="PTHR21666:SF288">
    <property type="entry name" value="CELL DIVISION PROTEIN YTFB"/>
    <property type="match status" value="1"/>
</dbReference>
<evidence type="ECO:0000313" key="10">
    <source>
        <dbReference type="EMBL" id="EQB32630.1"/>
    </source>
</evidence>
<evidence type="ECO:0000256" key="6">
    <source>
        <dbReference type="ARBA" id="ARBA00022833"/>
    </source>
</evidence>
<dbReference type="GO" id="GO:0006508">
    <property type="term" value="P:proteolysis"/>
    <property type="evidence" value="ECO:0007669"/>
    <property type="project" value="UniProtKB-KW"/>
</dbReference>
<dbReference type="PANTHER" id="PTHR21666">
    <property type="entry name" value="PEPTIDASE-RELATED"/>
    <property type="match status" value="1"/>
</dbReference>
<dbReference type="GO" id="GO:0046872">
    <property type="term" value="F:metal ion binding"/>
    <property type="evidence" value="ECO:0007669"/>
    <property type="project" value="UniProtKB-KW"/>
</dbReference>
<dbReference type="GO" id="GO:0004222">
    <property type="term" value="F:metalloendopeptidase activity"/>
    <property type="evidence" value="ECO:0007669"/>
    <property type="project" value="TreeGrafter"/>
</dbReference>
<organism evidence="10 11">
    <name type="scientific">Sphingobium ummariense RL-3</name>
    <dbReference type="NCBI Taxonomy" id="1346791"/>
    <lineage>
        <taxon>Bacteria</taxon>
        <taxon>Pseudomonadati</taxon>
        <taxon>Pseudomonadota</taxon>
        <taxon>Alphaproteobacteria</taxon>
        <taxon>Sphingomonadales</taxon>
        <taxon>Sphingomonadaceae</taxon>
        <taxon>Sphingobium</taxon>
    </lineage>
</organism>
<dbReference type="GO" id="GO:0030313">
    <property type="term" value="C:cell envelope"/>
    <property type="evidence" value="ECO:0007669"/>
    <property type="project" value="UniProtKB-SubCell"/>
</dbReference>
<dbReference type="SUPFAM" id="SSF51261">
    <property type="entry name" value="Duplicated hybrid motif"/>
    <property type="match status" value="1"/>
</dbReference>